<sequence>MKINSFLLSKYDRGEQFEYGVKLIPNRTLDRLTDSMVISAEKNISGKNLFNLCFNKRQEGKLINNKFILPEESFKEYITFLMGYCNKIKEHEKNKKTEFNIEGQGKIIISSLNKDIIKISSEKAEKDSKGKVFFTLLKTEMLQYIKALDDVYLGKEITSLLIYQMGYLNNPLSKKERDKLYLDALYVFADCALDYKDKESFQILSKEIKKISSA</sequence>
<organism evidence="1 2">
    <name type="scientific">Clostridium tanneri</name>
    <dbReference type="NCBI Taxonomy" id="3037988"/>
    <lineage>
        <taxon>Bacteria</taxon>
        <taxon>Bacillati</taxon>
        <taxon>Bacillota</taxon>
        <taxon>Clostridia</taxon>
        <taxon>Eubacteriales</taxon>
        <taxon>Clostridiaceae</taxon>
        <taxon>Clostridium</taxon>
    </lineage>
</organism>
<dbReference type="EMBL" id="JARUJP010000006">
    <property type="protein sequence ID" value="MDW8800890.1"/>
    <property type="molecule type" value="Genomic_DNA"/>
</dbReference>
<accession>A0ABU4JRW7</accession>
<keyword evidence="2" id="KW-1185">Reference proteome</keyword>
<dbReference type="RefSeq" id="WP_261672475.1">
    <property type="nucleotide sequence ID" value="NZ_JARUJP010000006.1"/>
</dbReference>
<reference evidence="1 2" key="1">
    <citation type="submission" date="2023-04" db="EMBL/GenBank/DDBJ databases">
        <title>Clostridium tannerae sp. nov., isolated from the fecal material of an alpaca.</title>
        <authorList>
            <person name="Miller S."/>
            <person name="Hendry M."/>
            <person name="King J."/>
            <person name="Sankaranarayanan K."/>
            <person name="Lawson P.A."/>
        </authorList>
    </citation>
    <scope>NUCLEOTIDE SEQUENCE [LARGE SCALE GENOMIC DNA]</scope>
    <source>
        <strain evidence="1 2">A1-XYC3</strain>
    </source>
</reference>
<protein>
    <submittedName>
        <fullName evidence="1">Uncharacterized protein</fullName>
    </submittedName>
</protein>
<proteinExistence type="predicted"/>
<name>A0ABU4JRW7_9CLOT</name>
<evidence type="ECO:0000313" key="2">
    <source>
        <dbReference type="Proteomes" id="UP001281656"/>
    </source>
</evidence>
<comment type="caution">
    <text evidence="1">The sequence shown here is derived from an EMBL/GenBank/DDBJ whole genome shotgun (WGS) entry which is preliminary data.</text>
</comment>
<gene>
    <name evidence="1" type="ORF">P8V03_06945</name>
</gene>
<evidence type="ECO:0000313" key="1">
    <source>
        <dbReference type="EMBL" id="MDW8800890.1"/>
    </source>
</evidence>
<dbReference type="Proteomes" id="UP001281656">
    <property type="component" value="Unassembled WGS sequence"/>
</dbReference>